<sequence>MQYVDGFVLPVPKKNLKAYKALAKLACKVWLDHGALDYRECVAEDVKPGKLTSFPQSVKLKTGETVVFSWITYRSRKHRDAVMAKVMKDPRLAKMMDPKKMPFDAKRMFFGGFDTIVTA</sequence>
<dbReference type="AlphaFoldDB" id="A0A7C9VNJ1"/>
<dbReference type="InterPro" id="IPR011008">
    <property type="entry name" value="Dimeric_a/b-barrel"/>
</dbReference>
<keyword evidence="2" id="KW-1185">Reference proteome</keyword>
<organism evidence="1 2">
    <name type="scientific">Candidatus Afipia apatlaquensis</name>
    <dbReference type="NCBI Taxonomy" id="2712852"/>
    <lineage>
        <taxon>Bacteria</taxon>
        <taxon>Pseudomonadati</taxon>
        <taxon>Pseudomonadota</taxon>
        <taxon>Alphaproteobacteria</taxon>
        <taxon>Hyphomicrobiales</taxon>
        <taxon>Nitrobacteraceae</taxon>
        <taxon>Afipia</taxon>
    </lineage>
</organism>
<accession>A0A7C9VNJ1</accession>
<name>A0A7C9VNJ1_9BRAD</name>
<protein>
    <submittedName>
        <fullName evidence="1">DUF1428 domain-containing protein</fullName>
    </submittedName>
</protein>
<dbReference type="Proteomes" id="UP000480266">
    <property type="component" value="Unassembled WGS sequence"/>
</dbReference>
<dbReference type="Pfam" id="PF07237">
    <property type="entry name" value="DUF1428"/>
    <property type="match status" value="1"/>
</dbReference>
<dbReference type="Gene3D" id="3.30.70.100">
    <property type="match status" value="1"/>
</dbReference>
<dbReference type="InterPro" id="IPR009874">
    <property type="entry name" value="DUF1428"/>
</dbReference>
<evidence type="ECO:0000313" key="1">
    <source>
        <dbReference type="EMBL" id="NGX97792.1"/>
    </source>
</evidence>
<dbReference type="PIRSF" id="PIRSF007028">
    <property type="entry name" value="UCP007028"/>
    <property type="match status" value="1"/>
</dbReference>
<dbReference type="EMBL" id="JAAMRR010001122">
    <property type="protein sequence ID" value="NGX97792.1"/>
    <property type="molecule type" value="Genomic_DNA"/>
</dbReference>
<reference evidence="1" key="1">
    <citation type="submission" date="2020-02" db="EMBL/GenBank/DDBJ databases">
        <title>Draft genome sequence of Candidatus Afipia apatlaquensis IBT-C3, a potential strain for decolorization of textile dyes.</title>
        <authorList>
            <person name="Sanchez-Reyes A."/>
            <person name="Breton-Deval L."/>
            <person name="Mangelson H."/>
            <person name="Sanchez-Flores A."/>
        </authorList>
    </citation>
    <scope>NUCLEOTIDE SEQUENCE [LARGE SCALE GENOMIC DNA]</scope>
    <source>
        <strain evidence="1">IBT-C3</strain>
    </source>
</reference>
<dbReference type="SUPFAM" id="SSF54909">
    <property type="entry name" value="Dimeric alpha+beta barrel"/>
    <property type="match status" value="1"/>
</dbReference>
<comment type="caution">
    <text evidence="1">The sequence shown here is derived from an EMBL/GenBank/DDBJ whole genome shotgun (WGS) entry which is preliminary data.</text>
</comment>
<proteinExistence type="predicted"/>
<evidence type="ECO:0000313" key="2">
    <source>
        <dbReference type="Proteomes" id="UP000480266"/>
    </source>
</evidence>
<gene>
    <name evidence="1" type="ORF">G4V63_22065</name>
</gene>